<reference evidence="4" key="1">
    <citation type="submission" date="2010-08" db="EMBL/GenBank/DDBJ databases">
        <authorList>
            <consortium name="Caenorhabditis japonica Sequencing Consortium"/>
            <person name="Wilson R.K."/>
        </authorList>
    </citation>
    <scope>NUCLEOTIDE SEQUENCE [LARGE SCALE GENOMIC DNA]</scope>
    <source>
        <strain evidence="4">DF5081</strain>
    </source>
</reference>
<keyword evidence="2" id="KW-0472">Membrane</keyword>
<feature type="compositionally biased region" description="Acidic residues" evidence="1">
    <location>
        <begin position="70"/>
        <end position="87"/>
    </location>
</feature>
<keyword evidence="4" id="KW-1185">Reference proteome</keyword>
<sequence length="87" mass="9823">MPIDQQLKMVSFSALAIIITFVVWQRSPVLYVLTALAVVALILVDLYINPDTIPDEAKRFLALKSLTEASQEEDEEDDDDENVKDEL</sequence>
<feature type="transmembrane region" description="Helical" evidence="2">
    <location>
        <begin position="30"/>
        <end position="48"/>
    </location>
</feature>
<keyword evidence="2" id="KW-0812">Transmembrane</keyword>
<evidence type="ECO:0000313" key="4">
    <source>
        <dbReference type="Proteomes" id="UP000005237"/>
    </source>
</evidence>
<evidence type="ECO:0000256" key="2">
    <source>
        <dbReference type="SAM" id="Phobius"/>
    </source>
</evidence>
<feature type="region of interest" description="Disordered" evidence="1">
    <location>
        <begin position="68"/>
        <end position="87"/>
    </location>
</feature>
<dbReference type="Proteomes" id="UP000005237">
    <property type="component" value="Unassembled WGS sequence"/>
</dbReference>
<protein>
    <submittedName>
        <fullName evidence="3">Uncharacterized protein</fullName>
    </submittedName>
</protein>
<dbReference type="EnsemblMetazoa" id="CJA22380.1">
    <property type="protein sequence ID" value="CJA22380.1"/>
    <property type="gene ID" value="WBGene00177952"/>
</dbReference>
<feature type="transmembrane region" description="Helical" evidence="2">
    <location>
        <begin position="7"/>
        <end position="24"/>
    </location>
</feature>
<accession>A0A8R1E7R6</accession>
<name>A0A8R1E7R6_CAEJA</name>
<organism evidence="3 4">
    <name type="scientific">Caenorhabditis japonica</name>
    <dbReference type="NCBI Taxonomy" id="281687"/>
    <lineage>
        <taxon>Eukaryota</taxon>
        <taxon>Metazoa</taxon>
        <taxon>Ecdysozoa</taxon>
        <taxon>Nematoda</taxon>
        <taxon>Chromadorea</taxon>
        <taxon>Rhabditida</taxon>
        <taxon>Rhabditina</taxon>
        <taxon>Rhabditomorpha</taxon>
        <taxon>Rhabditoidea</taxon>
        <taxon>Rhabditidae</taxon>
        <taxon>Peloderinae</taxon>
        <taxon>Caenorhabditis</taxon>
    </lineage>
</organism>
<proteinExistence type="predicted"/>
<reference evidence="3" key="2">
    <citation type="submission" date="2022-06" db="UniProtKB">
        <authorList>
            <consortium name="EnsemblMetazoa"/>
        </authorList>
    </citation>
    <scope>IDENTIFICATION</scope>
    <source>
        <strain evidence="3">DF5081</strain>
    </source>
</reference>
<dbReference type="AlphaFoldDB" id="A0A8R1E7R6"/>
<evidence type="ECO:0000313" key="3">
    <source>
        <dbReference type="EnsemblMetazoa" id="CJA22380.1"/>
    </source>
</evidence>
<keyword evidence="2" id="KW-1133">Transmembrane helix</keyword>
<evidence type="ECO:0000256" key="1">
    <source>
        <dbReference type="SAM" id="MobiDB-lite"/>
    </source>
</evidence>